<name>T1FJA8_HELRO</name>
<accession>T1FJA8</accession>
<dbReference type="AlphaFoldDB" id="T1FJA8"/>
<feature type="region of interest" description="Disordered" evidence="1">
    <location>
        <begin position="1"/>
        <end position="22"/>
    </location>
</feature>
<feature type="compositionally biased region" description="Acidic residues" evidence="1">
    <location>
        <begin position="9"/>
        <end position="19"/>
    </location>
</feature>
<organism evidence="3 4">
    <name type="scientific">Helobdella robusta</name>
    <name type="common">Californian leech</name>
    <dbReference type="NCBI Taxonomy" id="6412"/>
    <lineage>
        <taxon>Eukaryota</taxon>
        <taxon>Metazoa</taxon>
        <taxon>Spiralia</taxon>
        <taxon>Lophotrochozoa</taxon>
        <taxon>Annelida</taxon>
        <taxon>Clitellata</taxon>
        <taxon>Hirudinea</taxon>
        <taxon>Rhynchobdellida</taxon>
        <taxon>Glossiphoniidae</taxon>
        <taxon>Helobdella</taxon>
    </lineage>
</organism>
<dbReference type="InParanoid" id="T1FJA8"/>
<dbReference type="GeneID" id="20208907"/>
<gene>
    <name evidence="3" type="primary">20208907</name>
    <name evidence="2" type="ORF">HELRODRAFT_183203</name>
</gene>
<dbReference type="EnsemblMetazoa" id="HelroT183203">
    <property type="protein sequence ID" value="HelroP183203"/>
    <property type="gene ID" value="HelroG183203"/>
</dbReference>
<keyword evidence="4" id="KW-1185">Reference proteome</keyword>
<dbReference type="EMBL" id="KB095818">
    <property type="protein sequence ID" value="ESO11417.1"/>
    <property type="molecule type" value="Genomic_DNA"/>
</dbReference>
<feature type="compositionally biased region" description="Polar residues" evidence="1">
    <location>
        <begin position="190"/>
        <end position="200"/>
    </location>
</feature>
<reference evidence="3" key="3">
    <citation type="submission" date="2015-06" db="UniProtKB">
        <authorList>
            <consortium name="EnsemblMetazoa"/>
        </authorList>
    </citation>
    <scope>IDENTIFICATION</scope>
</reference>
<evidence type="ECO:0000313" key="3">
    <source>
        <dbReference type="EnsemblMetazoa" id="HelroP183203"/>
    </source>
</evidence>
<proteinExistence type="predicted"/>
<dbReference type="RefSeq" id="XP_009010485.1">
    <property type="nucleotide sequence ID" value="XM_009012237.1"/>
</dbReference>
<reference evidence="2 4" key="2">
    <citation type="journal article" date="2013" name="Nature">
        <title>Insights into bilaterian evolution from three spiralian genomes.</title>
        <authorList>
            <person name="Simakov O."/>
            <person name="Marletaz F."/>
            <person name="Cho S.J."/>
            <person name="Edsinger-Gonzales E."/>
            <person name="Havlak P."/>
            <person name="Hellsten U."/>
            <person name="Kuo D.H."/>
            <person name="Larsson T."/>
            <person name="Lv J."/>
            <person name="Arendt D."/>
            <person name="Savage R."/>
            <person name="Osoegawa K."/>
            <person name="de Jong P."/>
            <person name="Grimwood J."/>
            <person name="Chapman J.A."/>
            <person name="Shapiro H."/>
            <person name="Aerts A."/>
            <person name="Otillar R.P."/>
            <person name="Terry A.Y."/>
            <person name="Boore J.L."/>
            <person name="Grigoriev I.V."/>
            <person name="Lindberg D.R."/>
            <person name="Seaver E.C."/>
            <person name="Weisblat D.A."/>
            <person name="Putnam N.H."/>
            <person name="Rokhsar D.S."/>
        </authorList>
    </citation>
    <scope>NUCLEOTIDE SEQUENCE</scope>
</reference>
<reference evidence="4" key="1">
    <citation type="submission" date="2012-12" db="EMBL/GenBank/DDBJ databases">
        <authorList>
            <person name="Hellsten U."/>
            <person name="Grimwood J."/>
            <person name="Chapman J.A."/>
            <person name="Shapiro H."/>
            <person name="Aerts A."/>
            <person name="Otillar R.P."/>
            <person name="Terry A.Y."/>
            <person name="Boore J.L."/>
            <person name="Simakov O."/>
            <person name="Marletaz F."/>
            <person name="Cho S.-J."/>
            <person name="Edsinger-Gonzales E."/>
            <person name="Havlak P."/>
            <person name="Kuo D.-H."/>
            <person name="Larsson T."/>
            <person name="Lv J."/>
            <person name="Arendt D."/>
            <person name="Savage R."/>
            <person name="Osoegawa K."/>
            <person name="de Jong P."/>
            <person name="Lindberg D.R."/>
            <person name="Seaver E.C."/>
            <person name="Weisblat D.A."/>
            <person name="Putnam N.H."/>
            <person name="Grigoriev I.V."/>
            <person name="Rokhsar D.S."/>
        </authorList>
    </citation>
    <scope>NUCLEOTIDE SEQUENCE</scope>
</reference>
<dbReference type="CTD" id="20208907"/>
<protein>
    <submittedName>
        <fullName evidence="2 3">Uncharacterized protein</fullName>
    </submittedName>
</protein>
<sequence length="310" mass="35095">MTNINIIDKEEDTSEEEETENGRDVKNYLVVHSFLRKIKNKTRTAINFVIRAHEQEFSTTDATDNSTKVHKTVKPNIPTHDSNNTLLNEDANADITGKNRQNIFNDDKEIFKNQTCYKNKSVANESKGDINDQNNCVNFDKLTEDGDCLESIDRDKIELLTLTENGQNDEKDDDTDIKDNNTPTDKNATVKLNNLSQQFNHPHKPSNLYPANTNDDGAASSERGDSESSEINFREDDDITDDVIEYDNHKKNKNGNKTNKNNIIESESADDISFSSLIDESGDVRDDVDIYGVDGQIMMMATLKNQHIHT</sequence>
<dbReference type="KEGG" id="hro:HELRODRAFT_183203"/>
<evidence type="ECO:0000256" key="1">
    <source>
        <dbReference type="SAM" id="MobiDB-lite"/>
    </source>
</evidence>
<feature type="region of interest" description="Disordered" evidence="1">
    <location>
        <begin position="163"/>
        <end position="240"/>
    </location>
</feature>
<dbReference type="EMBL" id="AMQM01008634">
    <property type="status" value="NOT_ANNOTATED_CDS"/>
    <property type="molecule type" value="Genomic_DNA"/>
</dbReference>
<dbReference type="HOGENOM" id="CLU_897971_0_0_1"/>
<evidence type="ECO:0000313" key="2">
    <source>
        <dbReference type="EMBL" id="ESO11417.1"/>
    </source>
</evidence>
<evidence type="ECO:0000313" key="4">
    <source>
        <dbReference type="Proteomes" id="UP000015101"/>
    </source>
</evidence>
<dbReference type="Proteomes" id="UP000015101">
    <property type="component" value="Unassembled WGS sequence"/>
</dbReference>